<keyword evidence="2" id="KW-1185">Reference proteome</keyword>
<reference evidence="1" key="1">
    <citation type="journal article" date="2023" name="G3 (Bethesda)">
        <title>A reference genome for the long-term kleptoplast-retaining sea slug Elysia crispata morphotype clarki.</title>
        <authorList>
            <person name="Eastman K.E."/>
            <person name="Pendleton A.L."/>
            <person name="Shaikh M.A."/>
            <person name="Suttiyut T."/>
            <person name="Ogas R."/>
            <person name="Tomko P."/>
            <person name="Gavelis G."/>
            <person name="Widhalm J.R."/>
            <person name="Wisecaver J.H."/>
        </authorList>
    </citation>
    <scope>NUCLEOTIDE SEQUENCE</scope>
    <source>
        <strain evidence="1">ECLA1</strain>
    </source>
</reference>
<dbReference type="EMBL" id="JAWDGP010002523">
    <property type="protein sequence ID" value="KAK3782271.1"/>
    <property type="molecule type" value="Genomic_DNA"/>
</dbReference>
<proteinExistence type="predicted"/>
<evidence type="ECO:0000313" key="2">
    <source>
        <dbReference type="Proteomes" id="UP001283361"/>
    </source>
</evidence>
<dbReference type="Proteomes" id="UP001283361">
    <property type="component" value="Unassembled WGS sequence"/>
</dbReference>
<gene>
    <name evidence="1" type="ORF">RRG08_008192</name>
</gene>
<comment type="caution">
    <text evidence="1">The sequence shown here is derived from an EMBL/GenBank/DDBJ whole genome shotgun (WGS) entry which is preliminary data.</text>
</comment>
<evidence type="ECO:0000313" key="1">
    <source>
        <dbReference type="EMBL" id="KAK3782271.1"/>
    </source>
</evidence>
<name>A0AAE1A7Y2_9GAST</name>
<sequence>MESLHDTESQVCPILVVRQLGNHPLIARCGDGKKKILVSFKDKKNEGKKKRRQYYKEICSQRYRVNLSTQRSRSAPTKPLIDDVITNITCHGPIGIIFLQVPIDYKRAEGRGRRQSVQHDMPGLKASCLERAFGPEFDLTYSDIDNSFHFAPLLQTIVVDGVRLGRGMSVKGGLLPYTVRNNGQAKSPRYIYEARSKLPCSPTPKTRLSLMP</sequence>
<accession>A0AAE1A7Y2</accession>
<dbReference type="AlphaFoldDB" id="A0AAE1A7Y2"/>
<organism evidence="1 2">
    <name type="scientific">Elysia crispata</name>
    <name type="common">lettuce slug</name>
    <dbReference type="NCBI Taxonomy" id="231223"/>
    <lineage>
        <taxon>Eukaryota</taxon>
        <taxon>Metazoa</taxon>
        <taxon>Spiralia</taxon>
        <taxon>Lophotrochozoa</taxon>
        <taxon>Mollusca</taxon>
        <taxon>Gastropoda</taxon>
        <taxon>Heterobranchia</taxon>
        <taxon>Euthyneura</taxon>
        <taxon>Panpulmonata</taxon>
        <taxon>Sacoglossa</taxon>
        <taxon>Placobranchoidea</taxon>
        <taxon>Plakobranchidae</taxon>
        <taxon>Elysia</taxon>
    </lineage>
</organism>
<protein>
    <submittedName>
        <fullName evidence="1">Uncharacterized protein</fullName>
    </submittedName>
</protein>